<feature type="signal peptide" evidence="5">
    <location>
        <begin position="1"/>
        <end position="24"/>
    </location>
</feature>
<dbReference type="InterPro" id="IPR017853">
    <property type="entry name" value="GH"/>
</dbReference>
<dbReference type="InterPro" id="IPR050985">
    <property type="entry name" value="Alpha-glycosidase_related"/>
</dbReference>
<organism evidence="8 9">
    <name type="scientific">Folsomia candida</name>
    <name type="common">Springtail</name>
    <dbReference type="NCBI Taxonomy" id="158441"/>
    <lineage>
        <taxon>Eukaryota</taxon>
        <taxon>Metazoa</taxon>
        <taxon>Ecdysozoa</taxon>
        <taxon>Arthropoda</taxon>
        <taxon>Hexapoda</taxon>
        <taxon>Collembola</taxon>
        <taxon>Entomobryomorpha</taxon>
        <taxon>Isotomoidea</taxon>
        <taxon>Isotomidae</taxon>
        <taxon>Proisotominae</taxon>
        <taxon>Folsomia</taxon>
    </lineage>
</organism>
<dbReference type="InterPro" id="IPR013780">
    <property type="entry name" value="Glyco_hydro_b"/>
</dbReference>
<dbReference type="GO" id="GO:0005975">
    <property type="term" value="P:carbohydrate metabolic process"/>
    <property type="evidence" value="ECO:0007669"/>
    <property type="project" value="InterPro"/>
</dbReference>
<dbReference type="Gene3D" id="3.20.20.80">
    <property type="entry name" value="Glycosidases"/>
    <property type="match status" value="1"/>
</dbReference>
<dbReference type="AlphaFoldDB" id="A0A226DBR6"/>
<reference evidence="8 9" key="1">
    <citation type="submission" date="2015-12" db="EMBL/GenBank/DDBJ databases">
        <title>The genome of Folsomia candida.</title>
        <authorList>
            <person name="Faddeeva A."/>
            <person name="Derks M.F."/>
            <person name="Anvar Y."/>
            <person name="Smit S."/>
            <person name="Van Straalen N."/>
            <person name="Roelofs D."/>
        </authorList>
    </citation>
    <scope>NUCLEOTIDE SEQUENCE [LARGE SCALE GENOMIC DNA]</scope>
    <source>
        <strain evidence="8 9">VU population</strain>
        <tissue evidence="8">Whole body</tissue>
    </source>
</reference>
<dbReference type="PANTHER" id="PTHR43053">
    <property type="entry name" value="GLYCOSIDASE FAMILY 31"/>
    <property type="match status" value="1"/>
</dbReference>
<evidence type="ECO:0000313" key="8">
    <source>
        <dbReference type="EMBL" id="OXA42081.1"/>
    </source>
</evidence>
<feature type="domain" description="Glycosyl hydrolase family 31 C-terminal" evidence="7">
    <location>
        <begin position="555"/>
        <end position="638"/>
    </location>
</feature>
<feature type="chain" id="PRO_5013189116" evidence="5">
    <location>
        <begin position="25"/>
        <end position="638"/>
    </location>
</feature>
<protein>
    <submittedName>
        <fullName evidence="8">SITS-binding protein</fullName>
    </submittedName>
</protein>
<evidence type="ECO:0000256" key="5">
    <source>
        <dbReference type="SAM" id="SignalP"/>
    </source>
</evidence>
<evidence type="ECO:0000256" key="1">
    <source>
        <dbReference type="ARBA" id="ARBA00007806"/>
    </source>
</evidence>
<comment type="caution">
    <text evidence="8">The sequence shown here is derived from an EMBL/GenBank/DDBJ whole genome shotgun (WGS) entry which is preliminary data.</text>
</comment>
<dbReference type="OrthoDB" id="10070917at2759"/>
<dbReference type="SUPFAM" id="SSF51011">
    <property type="entry name" value="Glycosyl hydrolase domain"/>
    <property type="match status" value="1"/>
</dbReference>
<proteinExistence type="inferred from homology"/>
<dbReference type="OMA" id="VWDEFLL"/>
<sequence>MFVKNFSTVFSLTLFVLHFSVICATGSQKASPKIQKPAPKPSINARPIEFTFNGAPRLTGSLGVSLPNAIGPGVEIDCSPTDPTVQCYSYDDYANLTVTDTRDDCTSIVWTSTYSRRLEDCYNVGVDDHMYGSHGLHWMYWPINPDAKDESPFTTGGQFGGLIDSYWLFSKGASIHVDEDNALFVSWNTVRPGQLCFVSSDTFPYDTRSSLSLKYTVCVGENVKTTHQTHFHKFYQKPTATPDERMLLYPYWSTWAQYKTAVNQSIVLDYADKIISYGFSSSSHIQIDDKWETCYGEGTFDPVKFPDPAAMVAQVKSMNLRITLWFHPFMNFECEIFKTAMYAGYLLEDGYGQPGISAWWAGAHMGTLDITNPAALQWWNDRLDNIVSTYGFDGFKFDAGERGYLQYSMRLEGDPNLAPNLYTTKYLQMVATHGGLGEARELPIFFRMNDKGSRWGHQAGLKSMIPTALQFGIIGYPFVLPDMIGGNAYGDWPSKELYIRWLQVNVFMPAVQFSIVPWDANFDAETIEICKRVLAIRDQYKDHILAAAAQAVVDGSPINRPIWWVDPTDEVTLTIDQAYMLGDTIMVAPVVEEGATSRDIYLPMGTWRSGVTNLTHVGGGWLRGYPAPLGIVPYFIKE</sequence>
<keyword evidence="3 4" id="KW-0326">Glycosidase</keyword>
<feature type="domain" description="Glycoside hydrolase family 31 TIM barrel" evidence="6">
    <location>
        <begin position="249"/>
        <end position="537"/>
    </location>
</feature>
<accession>A0A226DBR6</accession>
<evidence type="ECO:0000259" key="6">
    <source>
        <dbReference type="Pfam" id="PF01055"/>
    </source>
</evidence>
<evidence type="ECO:0000259" key="7">
    <source>
        <dbReference type="Pfam" id="PF21365"/>
    </source>
</evidence>
<name>A0A226DBR6_FOLCA</name>
<keyword evidence="2 4" id="KW-0378">Hydrolase</keyword>
<gene>
    <name evidence="8" type="ORF">Fcan01_23108</name>
</gene>
<dbReference type="SUPFAM" id="SSF51445">
    <property type="entry name" value="(Trans)glycosidases"/>
    <property type="match status" value="1"/>
</dbReference>
<evidence type="ECO:0000313" key="9">
    <source>
        <dbReference type="Proteomes" id="UP000198287"/>
    </source>
</evidence>
<evidence type="ECO:0000256" key="2">
    <source>
        <dbReference type="ARBA" id="ARBA00022801"/>
    </source>
</evidence>
<comment type="similarity">
    <text evidence="1 4">Belongs to the glycosyl hydrolase 31 family.</text>
</comment>
<dbReference type="Gene3D" id="2.60.40.1180">
    <property type="entry name" value="Golgi alpha-mannosidase II"/>
    <property type="match status" value="1"/>
</dbReference>
<dbReference type="Pfam" id="PF21365">
    <property type="entry name" value="Glyco_hydro_31_3rd"/>
    <property type="match status" value="1"/>
</dbReference>
<dbReference type="EMBL" id="LNIX01000027">
    <property type="protein sequence ID" value="OXA42081.1"/>
    <property type="molecule type" value="Genomic_DNA"/>
</dbReference>
<keyword evidence="9" id="KW-1185">Reference proteome</keyword>
<evidence type="ECO:0000256" key="3">
    <source>
        <dbReference type="ARBA" id="ARBA00023295"/>
    </source>
</evidence>
<dbReference type="CDD" id="cd06592">
    <property type="entry name" value="GH31_NET37"/>
    <property type="match status" value="1"/>
</dbReference>
<dbReference type="PANTHER" id="PTHR43053:SF4">
    <property type="entry name" value="MYOGENESIS-REGULATING GLYCOSIDASE"/>
    <property type="match status" value="1"/>
</dbReference>
<dbReference type="InterPro" id="IPR048395">
    <property type="entry name" value="Glyco_hydro_31_C"/>
</dbReference>
<dbReference type="GO" id="GO:0004553">
    <property type="term" value="F:hydrolase activity, hydrolyzing O-glycosyl compounds"/>
    <property type="evidence" value="ECO:0007669"/>
    <property type="project" value="InterPro"/>
</dbReference>
<keyword evidence="5" id="KW-0732">Signal</keyword>
<evidence type="ECO:0000256" key="4">
    <source>
        <dbReference type="RuleBase" id="RU361185"/>
    </source>
</evidence>
<dbReference type="InterPro" id="IPR000322">
    <property type="entry name" value="Glyco_hydro_31_TIM"/>
</dbReference>
<dbReference type="Pfam" id="PF01055">
    <property type="entry name" value="Glyco_hydro_31_2nd"/>
    <property type="match status" value="1"/>
</dbReference>
<dbReference type="Proteomes" id="UP000198287">
    <property type="component" value="Unassembled WGS sequence"/>
</dbReference>